<reference evidence="1 2" key="1">
    <citation type="submission" date="2021-06" db="EMBL/GenBank/DDBJ databases">
        <authorList>
            <person name="Palmer J.M."/>
        </authorList>
    </citation>
    <scope>NUCLEOTIDE SEQUENCE [LARGE SCALE GENOMIC DNA]</scope>
    <source>
        <strain evidence="1 2">AS_MEX2019</strain>
        <tissue evidence="1">Muscle</tissue>
    </source>
</reference>
<protein>
    <submittedName>
        <fullName evidence="1">Uncharacterized protein</fullName>
    </submittedName>
</protein>
<dbReference type="EMBL" id="JAHRIP010058722">
    <property type="protein sequence ID" value="MEQ2304173.1"/>
    <property type="molecule type" value="Genomic_DNA"/>
</dbReference>
<accession>A0ABV0ZFN2</accession>
<comment type="caution">
    <text evidence="1">The sequence shown here is derived from an EMBL/GenBank/DDBJ whole genome shotgun (WGS) entry which is preliminary data.</text>
</comment>
<dbReference type="Proteomes" id="UP001469553">
    <property type="component" value="Unassembled WGS sequence"/>
</dbReference>
<proteinExistence type="predicted"/>
<sequence length="99" mass="10965">MDDILSQASNSAVYLPIVFFKIECFFNGNVPNGFLDEEWRGTESTLLKVLCEVSTVCDDLGCHVICWCWSTGFSEVQGQQGNLPVNFRALHASLCSQAL</sequence>
<name>A0ABV0ZFN2_9TELE</name>
<evidence type="ECO:0000313" key="2">
    <source>
        <dbReference type="Proteomes" id="UP001469553"/>
    </source>
</evidence>
<keyword evidence="2" id="KW-1185">Reference proteome</keyword>
<gene>
    <name evidence="1" type="ORF">AMECASPLE_024244</name>
</gene>
<organism evidence="1 2">
    <name type="scientific">Ameca splendens</name>
    <dbReference type="NCBI Taxonomy" id="208324"/>
    <lineage>
        <taxon>Eukaryota</taxon>
        <taxon>Metazoa</taxon>
        <taxon>Chordata</taxon>
        <taxon>Craniata</taxon>
        <taxon>Vertebrata</taxon>
        <taxon>Euteleostomi</taxon>
        <taxon>Actinopterygii</taxon>
        <taxon>Neopterygii</taxon>
        <taxon>Teleostei</taxon>
        <taxon>Neoteleostei</taxon>
        <taxon>Acanthomorphata</taxon>
        <taxon>Ovalentaria</taxon>
        <taxon>Atherinomorphae</taxon>
        <taxon>Cyprinodontiformes</taxon>
        <taxon>Goodeidae</taxon>
        <taxon>Ameca</taxon>
    </lineage>
</organism>
<evidence type="ECO:0000313" key="1">
    <source>
        <dbReference type="EMBL" id="MEQ2304173.1"/>
    </source>
</evidence>